<keyword evidence="1" id="KW-0472">Membrane</keyword>
<organism evidence="4">
    <name type="scientific">Schistosoma curassoni</name>
    <dbReference type="NCBI Taxonomy" id="6186"/>
    <lineage>
        <taxon>Eukaryota</taxon>
        <taxon>Metazoa</taxon>
        <taxon>Spiralia</taxon>
        <taxon>Lophotrochozoa</taxon>
        <taxon>Platyhelminthes</taxon>
        <taxon>Trematoda</taxon>
        <taxon>Digenea</taxon>
        <taxon>Strigeidida</taxon>
        <taxon>Schistosomatoidea</taxon>
        <taxon>Schistosomatidae</taxon>
        <taxon>Schistosoma</taxon>
    </lineage>
</organism>
<proteinExistence type="predicted"/>
<evidence type="ECO:0000313" key="4">
    <source>
        <dbReference type="WBParaSite" id="SCUD_0001840301-mRNA-1"/>
    </source>
</evidence>
<gene>
    <name evidence="2" type="ORF">SCUD_LOCUS18401</name>
</gene>
<dbReference type="WBParaSite" id="SCUD_0001840301-mRNA-1">
    <property type="protein sequence ID" value="SCUD_0001840301-mRNA-1"/>
    <property type="gene ID" value="SCUD_0001840301"/>
</dbReference>
<evidence type="ECO:0000313" key="2">
    <source>
        <dbReference type="EMBL" id="VDP65693.1"/>
    </source>
</evidence>
<feature type="transmembrane region" description="Helical" evidence="1">
    <location>
        <begin position="216"/>
        <end position="236"/>
    </location>
</feature>
<keyword evidence="1" id="KW-0812">Transmembrane</keyword>
<sequence length="250" mass="28667">MRCCVKYVGENEYIQHFCCISIASETIVCHAILLHLLGSSLDTHFRLTKPKWFSNTTDVSSRKYLLAIRLKIAAPWIVSILQTGAQILLSDSFPPAYLEEGRLCTSPDINFLILRTLVAFLLPLLTSIIILFMTAHRIQTLQCQQKQNKTNMNSFNIQQKKLNDTISSQVKKQSTCCLITSCINKYCQSRKHKVELIPLSYSNHYCSYDHKVSKQVIIAIFLIIIIIIVCIVLRCLTLEQNNFPEYLSFQ</sequence>
<protein>
    <submittedName>
        <fullName evidence="4">G_PROTEIN_RECEP_F1_2 domain-containing protein</fullName>
    </submittedName>
</protein>
<accession>A0A183KTL0</accession>
<keyword evidence="1" id="KW-1133">Transmembrane helix</keyword>
<dbReference type="EMBL" id="UZAK01040970">
    <property type="protein sequence ID" value="VDP65693.1"/>
    <property type="molecule type" value="Genomic_DNA"/>
</dbReference>
<dbReference type="AlphaFoldDB" id="A0A183KTL0"/>
<feature type="transmembrane region" description="Helical" evidence="1">
    <location>
        <begin position="109"/>
        <end position="132"/>
    </location>
</feature>
<evidence type="ECO:0000256" key="1">
    <source>
        <dbReference type="SAM" id="Phobius"/>
    </source>
</evidence>
<dbReference type="Proteomes" id="UP000279833">
    <property type="component" value="Unassembled WGS sequence"/>
</dbReference>
<reference evidence="4" key="1">
    <citation type="submission" date="2016-06" db="UniProtKB">
        <authorList>
            <consortium name="WormBaseParasite"/>
        </authorList>
    </citation>
    <scope>IDENTIFICATION</scope>
</reference>
<dbReference type="Gene3D" id="1.20.1070.10">
    <property type="entry name" value="Rhodopsin 7-helix transmembrane proteins"/>
    <property type="match status" value="1"/>
</dbReference>
<reference evidence="2 3" key="2">
    <citation type="submission" date="2018-11" db="EMBL/GenBank/DDBJ databases">
        <authorList>
            <consortium name="Pathogen Informatics"/>
        </authorList>
    </citation>
    <scope>NUCLEOTIDE SEQUENCE [LARGE SCALE GENOMIC DNA]</scope>
    <source>
        <strain evidence="2">Dakar</strain>
        <strain evidence="3">Dakar, Senegal</strain>
    </source>
</reference>
<name>A0A183KTL0_9TREM</name>
<keyword evidence="3" id="KW-1185">Reference proteome</keyword>
<dbReference type="STRING" id="6186.A0A183KTL0"/>
<evidence type="ECO:0000313" key="3">
    <source>
        <dbReference type="Proteomes" id="UP000279833"/>
    </source>
</evidence>
<feature type="transmembrane region" description="Helical" evidence="1">
    <location>
        <begin position="72"/>
        <end position="89"/>
    </location>
</feature>